<evidence type="ECO:0000313" key="2">
    <source>
        <dbReference type="Proteomes" id="UP000734854"/>
    </source>
</evidence>
<organism evidence="1 2">
    <name type="scientific">Zingiber officinale</name>
    <name type="common">Ginger</name>
    <name type="synonym">Amomum zingiber</name>
    <dbReference type="NCBI Taxonomy" id="94328"/>
    <lineage>
        <taxon>Eukaryota</taxon>
        <taxon>Viridiplantae</taxon>
        <taxon>Streptophyta</taxon>
        <taxon>Embryophyta</taxon>
        <taxon>Tracheophyta</taxon>
        <taxon>Spermatophyta</taxon>
        <taxon>Magnoliopsida</taxon>
        <taxon>Liliopsida</taxon>
        <taxon>Zingiberales</taxon>
        <taxon>Zingiberaceae</taxon>
        <taxon>Zingiber</taxon>
    </lineage>
</organism>
<proteinExistence type="predicted"/>
<accession>A0A8J5GNZ6</accession>
<evidence type="ECO:0000313" key="1">
    <source>
        <dbReference type="EMBL" id="KAG6511040.1"/>
    </source>
</evidence>
<name>A0A8J5GNZ6_ZINOF</name>
<dbReference type="Proteomes" id="UP000734854">
    <property type="component" value="Unassembled WGS sequence"/>
</dbReference>
<reference evidence="1 2" key="1">
    <citation type="submission" date="2020-08" db="EMBL/GenBank/DDBJ databases">
        <title>Plant Genome Project.</title>
        <authorList>
            <person name="Zhang R.-G."/>
        </authorList>
    </citation>
    <scope>NUCLEOTIDE SEQUENCE [LARGE SCALE GENOMIC DNA]</scope>
    <source>
        <tissue evidence="1">Rhizome</tissue>
    </source>
</reference>
<protein>
    <submittedName>
        <fullName evidence="1">Uncharacterized protein</fullName>
    </submittedName>
</protein>
<keyword evidence="2" id="KW-1185">Reference proteome</keyword>
<dbReference type="AlphaFoldDB" id="A0A8J5GNZ6"/>
<dbReference type="EMBL" id="JACMSC010000008">
    <property type="protein sequence ID" value="KAG6511040.1"/>
    <property type="molecule type" value="Genomic_DNA"/>
</dbReference>
<sequence>MLQIVSTLLPLPTSANLFFLSRGSTAAAADNLKQANFVASVGHKTLAAIYSDREKIASKQRSCDFFLWYDPEPSERSKIIINEFKKNNNKLKLDISELKKCTSYESRVEYKDVMDDGNNNHVIMQLSDEISLFDRVLDYDEKVRKQVVAVVYDVACHSFKLTLKKYTMERLVDLHQLYCLKSSDSSTNLDDCKWITGKKILFESSSTSSFPPHCTSPAQELKLLGKRELGLIMRNYREIIKEGTWMD</sequence>
<gene>
    <name evidence="1" type="ORF">ZIOFF_029089</name>
</gene>
<comment type="caution">
    <text evidence="1">The sequence shown here is derived from an EMBL/GenBank/DDBJ whole genome shotgun (WGS) entry which is preliminary data.</text>
</comment>